<protein>
    <submittedName>
        <fullName evidence="2">Uncharacterized protein</fullName>
    </submittedName>
</protein>
<reference evidence="2" key="1">
    <citation type="submission" date="2021-01" db="EMBL/GenBank/DDBJ databases">
        <authorList>
            <person name="Corre E."/>
            <person name="Pelletier E."/>
            <person name="Niang G."/>
            <person name="Scheremetjew M."/>
            <person name="Finn R."/>
            <person name="Kale V."/>
            <person name="Holt S."/>
            <person name="Cochrane G."/>
            <person name="Meng A."/>
            <person name="Brown T."/>
            <person name="Cohen L."/>
        </authorList>
    </citation>
    <scope>NUCLEOTIDE SEQUENCE</scope>
    <source>
        <strain evidence="2">CCMP1756</strain>
    </source>
</reference>
<feature type="region of interest" description="Disordered" evidence="1">
    <location>
        <begin position="63"/>
        <end position="85"/>
    </location>
</feature>
<accession>A0A7S4A7E9</accession>
<sequence>MEHRPPIPPVPQPVAPPLQRPYEPPPLLGNPYDTFNGLTAAVAAQMPVQPPMAIQTALPPLGGVPQQPVQLKRPAPESTQKKKRVRRHWDECTNCDSKHGMRYGRVVNRQIQYLGCDRCKGDYFATHGVKLKDLTRVCECGSGKDRRYGPKGGTAVACVECKDQKVSQDGQPLINLRPSTGQCSCGSGKVKRFGYPPTQVDQGRKGPSARTNCIDCKTEGMVNLSLSKKPEESWGGKCSCGSGKVRRFGLKGGPRTACINCKSDAMINLTTKICTCGSDRQVRFGRPGGKPEKCSQCKSEGMVDLTKKKDEDPALG</sequence>
<name>A0A7S4A7E9_9STRA</name>
<dbReference type="EMBL" id="CAKKNE010000005">
    <property type="protein sequence ID" value="CAH0375804.1"/>
    <property type="molecule type" value="Genomic_DNA"/>
</dbReference>
<dbReference type="InterPro" id="IPR043822">
    <property type="entry name" value="EsV_1_7_cys"/>
</dbReference>
<dbReference type="EMBL" id="HBIW01025047">
    <property type="protein sequence ID" value="CAE0706161.1"/>
    <property type="molecule type" value="Transcribed_RNA"/>
</dbReference>
<dbReference type="Pfam" id="PF19114">
    <property type="entry name" value="EsV_1_7_cys"/>
    <property type="match status" value="3"/>
</dbReference>
<evidence type="ECO:0000256" key="1">
    <source>
        <dbReference type="SAM" id="MobiDB-lite"/>
    </source>
</evidence>
<organism evidence="2">
    <name type="scientific">Pelagomonas calceolata</name>
    <dbReference type="NCBI Taxonomy" id="35677"/>
    <lineage>
        <taxon>Eukaryota</taxon>
        <taxon>Sar</taxon>
        <taxon>Stramenopiles</taxon>
        <taxon>Ochrophyta</taxon>
        <taxon>Pelagophyceae</taxon>
        <taxon>Pelagomonadales</taxon>
        <taxon>Pelagomonadaceae</taxon>
        <taxon>Pelagomonas</taxon>
    </lineage>
</organism>
<keyword evidence="4" id="KW-1185">Reference proteome</keyword>
<dbReference type="OrthoDB" id="202912at2759"/>
<reference evidence="3" key="2">
    <citation type="submission" date="2021-11" db="EMBL/GenBank/DDBJ databases">
        <authorList>
            <consortium name="Genoscope - CEA"/>
            <person name="William W."/>
        </authorList>
    </citation>
    <scope>NUCLEOTIDE SEQUENCE</scope>
</reference>
<dbReference type="AlphaFoldDB" id="A0A7S4A7E9"/>
<feature type="region of interest" description="Disordered" evidence="1">
    <location>
        <begin position="1"/>
        <end position="30"/>
    </location>
</feature>
<feature type="compositionally biased region" description="Pro residues" evidence="1">
    <location>
        <begin position="1"/>
        <end position="28"/>
    </location>
</feature>
<proteinExistence type="predicted"/>
<evidence type="ECO:0000313" key="2">
    <source>
        <dbReference type="EMBL" id="CAE0706161.1"/>
    </source>
</evidence>
<evidence type="ECO:0000313" key="3">
    <source>
        <dbReference type="EMBL" id="CAH0375804.1"/>
    </source>
</evidence>
<gene>
    <name evidence="2" type="ORF">PCAL00307_LOCUS21611</name>
    <name evidence="3" type="ORF">PECAL_5P03510</name>
</gene>
<evidence type="ECO:0000313" key="4">
    <source>
        <dbReference type="Proteomes" id="UP000789595"/>
    </source>
</evidence>
<dbReference type="Proteomes" id="UP000789595">
    <property type="component" value="Unassembled WGS sequence"/>
</dbReference>